<dbReference type="InterPro" id="IPR032675">
    <property type="entry name" value="LRR_dom_sf"/>
</dbReference>
<sequence length="382" mass="42740">MHVVDENPSKNTSHFVSLLQSSPALGSHIKRLILEGRRFDNGNQTPWPIAFAGRATPYHAFMSYSNPPLTTGGLLGILSSLPHLRALHLCRFQLSRSSLLDPSLKGSFQLEELEMMHIKGTPQGIPDILDVLGFFSQVETLSMRHIDNANPNTNVSDHLSSILSTFSVKSLSMPSSVAGIGSYLDVIDRTRTMKTLERLDLECIPLDTEYLRTLSRVITNGSLNIEQLSLRFSDIKNYTLASHNLSDLLNPTLSSLTSLRSFAIYSPLNVSVVSADASIWTIVIDLISALPTTIRHVNIAFQDGVIPLHPSWKTTVERMNGSALRVALERFTELEVVRFIHICRGQMDLRGVSIVERALPELAERNILRFEQRELKERFNAW</sequence>
<dbReference type="Proteomes" id="UP000186601">
    <property type="component" value="Unassembled WGS sequence"/>
</dbReference>
<gene>
    <name evidence="1" type="ORF">PHLCEN_2v13391</name>
</gene>
<proteinExistence type="predicted"/>
<reference evidence="1 2" key="1">
    <citation type="submission" date="2018-02" db="EMBL/GenBank/DDBJ databases">
        <title>Genome sequence of the basidiomycete white-rot fungus Phlebia centrifuga.</title>
        <authorList>
            <person name="Granchi Z."/>
            <person name="Peng M."/>
            <person name="de Vries R.P."/>
            <person name="Hilden K."/>
            <person name="Makela M.R."/>
            <person name="Grigoriev I."/>
            <person name="Riley R."/>
        </authorList>
    </citation>
    <scope>NUCLEOTIDE SEQUENCE [LARGE SCALE GENOMIC DNA]</scope>
    <source>
        <strain evidence="1 2">FBCC195</strain>
    </source>
</reference>
<dbReference type="Gene3D" id="3.80.10.10">
    <property type="entry name" value="Ribonuclease Inhibitor"/>
    <property type="match status" value="1"/>
</dbReference>
<keyword evidence="2" id="KW-1185">Reference proteome</keyword>
<dbReference type="EMBL" id="MLYV02001332">
    <property type="protein sequence ID" value="PSR70725.1"/>
    <property type="molecule type" value="Genomic_DNA"/>
</dbReference>
<name>A0A2R6NED3_9APHY</name>
<evidence type="ECO:0000313" key="2">
    <source>
        <dbReference type="Proteomes" id="UP000186601"/>
    </source>
</evidence>
<protein>
    <submittedName>
        <fullName evidence="1">Uncharacterized protein</fullName>
    </submittedName>
</protein>
<dbReference type="AlphaFoldDB" id="A0A2R6NED3"/>
<comment type="caution">
    <text evidence="1">The sequence shown here is derived from an EMBL/GenBank/DDBJ whole genome shotgun (WGS) entry which is preliminary data.</text>
</comment>
<dbReference type="SUPFAM" id="SSF52047">
    <property type="entry name" value="RNI-like"/>
    <property type="match status" value="1"/>
</dbReference>
<evidence type="ECO:0000313" key="1">
    <source>
        <dbReference type="EMBL" id="PSR70725.1"/>
    </source>
</evidence>
<organism evidence="1 2">
    <name type="scientific">Hermanssonia centrifuga</name>
    <dbReference type="NCBI Taxonomy" id="98765"/>
    <lineage>
        <taxon>Eukaryota</taxon>
        <taxon>Fungi</taxon>
        <taxon>Dikarya</taxon>
        <taxon>Basidiomycota</taxon>
        <taxon>Agaricomycotina</taxon>
        <taxon>Agaricomycetes</taxon>
        <taxon>Polyporales</taxon>
        <taxon>Meruliaceae</taxon>
        <taxon>Hermanssonia</taxon>
    </lineage>
</organism>
<accession>A0A2R6NED3</accession>